<comment type="caution">
    <text evidence="3">The sequence shown here is derived from an EMBL/GenBank/DDBJ whole genome shotgun (WGS) entry which is preliminary data.</text>
</comment>
<reference evidence="3" key="1">
    <citation type="journal article" date="2021" name="Proc. Natl. Acad. Sci. U.S.A.">
        <title>Three genomes in the algal genus Volvox reveal the fate of a haploid sex-determining region after a transition to homothallism.</title>
        <authorList>
            <person name="Yamamoto K."/>
            <person name="Hamaji T."/>
            <person name="Kawai-Toyooka H."/>
            <person name="Matsuzaki R."/>
            <person name="Takahashi F."/>
            <person name="Nishimura Y."/>
            <person name="Kawachi M."/>
            <person name="Noguchi H."/>
            <person name="Minakuchi Y."/>
            <person name="Umen J.G."/>
            <person name="Toyoda A."/>
            <person name="Nozaki H."/>
        </authorList>
    </citation>
    <scope>NUCLEOTIDE SEQUENCE</scope>
    <source>
        <strain evidence="4">NIES-3785</strain>
        <strain evidence="3">NIES-3786</strain>
    </source>
</reference>
<keyword evidence="5" id="KW-1185">Reference proteome</keyword>
<feature type="region of interest" description="Disordered" evidence="2">
    <location>
        <begin position="204"/>
        <end position="236"/>
    </location>
</feature>
<dbReference type="EMBL" id="BNCQ01000014">
    <property type="protein sequence ID" value="GIM03802.1"/>
    <property type="molecule type" value="Genomic_DNA"/>
</dbReference>
<dbReference type="Proteomes" id="UP000747110">
    <property type="component" value="Unassembled WGS sequence"/>
</dbReference>
<feature type="repeat" description="ANK" evidence="1">
    <location>
        <begin position="79"/>
        <end position="104"/>
    </location>
</feature>
<accession>A0A8J4CKU6</accession>
<dbReference type="AlphaFoldDB" id="A0A8J4CKU6"/>
<evidence type="ECO:0000313" key="5">
    <source>
        <dbReference type="Proteomes" id="UP000747110"/>
    </source>
</evidence>
<name>A0A8J4CKU6_9CHLO</name>
<dbReference type="SMART" id="SM00248">
    <property type="entry name" value="ANK"/>
    <property type="match status" value="2"/>
</dbReference>
<dbReference type="EMBL" id="BNCP01000025">
    <property type="protein sequence ID" value="GIL82969.1"/>
    <property type="molecule type" value="Genomic_DNA"/>
</dbReference>
<feature type="compositionally biased region" description="Polar residues" evidence="2">
    <location>
        <begin position="394"/>
        <end position="404"/>
    </location>
</feature>
<dbReference type="SUPFAM" id="SSF48403">
    <property type="entry name" value="Ankyrin repeat"/>
    <property type="match status" value="1"/>
</dbReference>
<gene>
    <name evidence="3" type="ORF">Vretifemale_11654</name>
    <name evidence="4" type="ORF">Vretimale_8491</name>
</gene>
<dbReference type="Gene3D" id="1.25.40.20">
    <property type="entry name" value="Ankyrin repeat-containing domain"/>
    <property type="match status" value="1"/>
</dbReference>
<dbReference type="PROSITE" id="PS50088">
    <property type="entry name" value="ANK_REPEAT"/>
    <property type="match status" value="1"/>
</dbReference>
<dbReference type="OrthoDB" id="194358at2759"/>
<dbReference type="InterPro" id="IPR036770">
    <property type="entry name" value="Ankyrin_rpt-contain_sf"/>
</dbReference>
<sequence>MDIGPPLVENGHTAGLHAPLSAPYVENHNHGFHRYNTKLPRLHWCAYKGDIQGVLQCITGACNLEEVVSLRNQHGRMVCGITALFLAAQRGHSEIVKLLVTNGACPVKPCFIQGSAEVCTPSEVASLNLHFKLSRWLKKAARARRKEDEVLALDDEDRMSQVSSRLARGLQRARSTYSMSAAPAAGAGGGMSISGVLARMSRGSRNGGAMSVDGGPSLSQLGYGREGPRSVEDAPEADPQRLAALNFMQNVDLAAFDPEGGDQPVVLNRGHGQGSFKKLVRRIISWGGKDVRVDGAGAQGGQTSVRASASTRVRGLNNGISGGGVSYRGSLGVDYEDPTRPDHTKVLQRFLKDLDLAHWRPEHDGPLEHTTIGGNSTRPASPGRGRASPPRSVRGNSSPARSRA</sequence>
<dbReference type="PROSITE" id="PS50297">
    <property type="entry name" value="ANK_REP_REGION"/>
    <property type="match status" value="1"/>
</dbReference>
<evidence type="ECO:0000313" key="3">
    <source>
        <dbReference type="EMBL" id="GIL82969.1"/>
    </source>
</evidence>
<feature type="region of interest" description="Disordered" evidence="2">
    <location>
        <begin position="362"/>
        <end position="404"/>
    </location>
</feature>
<proteinExistence type="predicted"/>
<dbReference type="InterPro" id="IPR002110">
    <property type="entry name" value="Ankyrin_rpt"/>
</dbReference>
<evidence type="ECO:0000256" key="1">
    <source>
        <dbReference type="PROSITE-ProRule" id="PRU00023"/>
    </source>
</evidence>
<dbReference type="Pfam" id="PF12796">
    <property type="entry name" value="Ank_2"/>
    <property type="match status" value="1"/>
</dbReference>
<organism evidence="3 5">
    <name type="scientific">Volvox reticuliferus</name>
    <dbReference type="NCBI Taxonomy" id="1737510"/>
    <lineage>
        <taxon>Eukaryota</taxon>
        <taxon>Viridiplantae</taxon>
        <taxon>Chlorophyta</taxon>
        <taxon>core chlorophytes</taxon>
        <taxon>Chlorophyceae</taxon>
        <taxon>CS clade</taxon>
        <taxon>Chlamydomonadales</taxon>
        <taxon>Volvocaceae</taxon>
        <taxon>Volvox</taxon>
    </lineage>
</organism>
<dbReference type="Proteomes" id="UP000722791">
    <property type="component" value="Unassembled WGS sequence"/>
</dbReference>
<keyword evidence="1" id="KW-0040">ANK repeat</keyword>
<protein>
    <submittedName>
        <fullName evidence="3">Uncharacterized protein</fullName>
    </submittedName>
</protein>
<evidence type="ECO:0000313" key="4">
    <source>
        <dbReference type="EMBL" id="GIM03802.1"/>
    </source>
</evidence>
<evidence type="ECO:0000256" key="2">
    <source>
        <dbReference type="SAM" id="MobiDB-lite"/>
    </source>
</evidence>